<gene>
    <name evidence="1" type="ORF">HYRO_202</name>
</gene>
<dbReference type="RefSeq" id="YP_009204740.1">
    <property type="nucleotide sequence ID" value="NC_028869.1"/>
</dbReference>
<reference evidence="1 2" key="1">
    <citation type="submission" date="2015-07" db="EMBL/GenBank/DDBJ databases">
        <authorList>
            <person name="Rodel H."/>
            <person name="Hlope Z.R."/>
            <person name="Mbambo L.M."/>
            <person name="Mkhwanazi N.P."/>
            <person name="Mvuna L.D."/>
            <person name="Ncobeni N.P."/>
            <person name="Larsen M.H."/>
            <person name="Russell D.A."/>
            <person name="Bowman C.A."/>
            <person name="Pope W.H."/>
            <person name="Mavrich T.N."/>
            <person name="Guerrero C.A."/>
            <person name="Jacobs-Sera D."/>
            <person name="Hendrix R.W."/>
            <person name="Hatfull G.F."/>
        </authorList>
    </citation>
    <scope>NUCLEOTIDE SEQUENCE [LARGE SCALE GENOMIC DNA]</scope>
</reference>
<dbReference type="GO" id="GO:0004527">
    <property type="term" value="F:exonuclease activity"/>
    <property type="evidence" value="ECO:0007669"/>
    <property type="project" value="UniProtKB-KW"/>
</dbReference>
<protein>
    <submittedName>
        <fullName evidence="1">Cas4 family exonuclease</fullName>
    </submittedName>
</protein>
<dbReference type="EMBL" id="KT281790">
    <property type="protein sequence ID" value="ALA48369.1"/>
    <property type="molecule type" value="Genomic_DNA"/>
</dbReference>
<keyword evidence="1" id="KW-0540">Nuclease</keyword>
<dbReference type="Gene3D" id="3.90.320.10">
    <property type="match status" value="1"/>
</dbReference>
<keyword evidence="1" id="KW-0269">Exonuclease</keyword>
<evidence type="ECO:0000313" key="1">
    <source>
        <dbReference type="EMBL" id="ALA48369.1"/>
    </source>
</evidence>
<organism evidence="1 2">
    <name type="scientific">Mycobacterium phage HyRo</name>
    <dbReference type="NCBI Taxonomy" id="1698710"/>
    <lineage>
        <taxon>Viruses</taxon>
        <taxon>Duplodnaviria</taxon>
        <taxon>Heunggongvirae</taxon>
        <taxon>Uroviricota</taxon>
        <taxon>Caudoviricetes</taxon>
        <taxon>Ceeclamvirinae</taxon>
        <taxon>Bixzunavirus</taxon>
        <taxon>Bixzunavirus hyro</taxon>
    </lineage>
</organism>
<evidence type="ECO:0000313" key="2">
    <source>
        <dbReference type="Proteomes" id="UP000201904"/>
    </source>
</evidence>
<dbReference type="Proteomes" id="UP000201904">
    <property type="component" value="Segment"/>
</dbReference>
<dbReference type="InterPro" id="IPR011604">
    <property type="entry name" value="PDDEXK-like_dom_sf"/>
</dbReference>
<dbReference type="GeneID" id="26631342"/>
<keyword evidence="1" id="KW-0378">Hydrolase</keyword>
<proteinExistence type="predicted"/>
<accession>A0A0K2FN13</accession>
<sequence>MGKEGRKSIFRSLAERDLLIPYFRNALLSQEWPDEYTIKVDSSPYYGKGDGYFHPSTHALMPARQLYYHFHPDTRDKIIQEDRTITQEMTLTMGSAIHAVVQTQFQMAGLIKGPDDCEVEYVDRTHHVRGRVDFIVHHPNGQVIPVEMKTQNSRSFDFQDSIKPIWDAQLSLGLHGTGHPLGILLVVESGYPFRMREYRVPRNDQLLTQIFQKFDYVRECIALNKVPEYCCMPQSKEMDACPARYQCWLKDKVEAS</sequence>
<dbReference type="KEGG" id="vg:26631342"/>
<name>A0A0K2FN13_9CAUD</name>
<keyword evidence="2" id="KW-1185">Reference proteome</keyword>